<organism evidence="1 2">
    <name type="scientific">Halanaerobium kushneri</name>
    <dbReference type="NCBI Taxonomy" id="56779"/>
    <lineage>
        <taxon>Bacteria</taxon>
        <taxon>Bacillati</taxon>
        <taxon>Bacillota</taxon>
        <taxon>Clostridia</taxon>
        <taxon>Halanaerobiales</taxon>
        <taxon>Halanaerobiaceae</taxon>
        <taxon>Halanaerobium</taxon>
    </lineage>
</organism>
<evidence type="ECO:0000313" key="2">
    <source>
        <dbReference type="Proteomes" id="UP000185669"/>
    </source>
</evidence>
<dbReference type="EMBL" id="FTNC01000003">
    <property type="protein sequence ID" value="SIQ32930.1"/>
    <property type="molecule type" value="Genomic_DNA"/>
</dbReference>
<reference evidence="2" key="1">
    <citation type="submission" date="2017-01" db="EMBL/GenBank/DDBJ databases">
        <authorList>
            <person name="Varghese N."/>
            <person name="Submissions S."/>
        </authorList>
    </citation>
    <scope>NUCLEOTIDE SEQUENCE [LARGE SCALE GENOMIC DNA]</scope>
    <source>
        <strain evidence="2">ATCC 700103</strain>
    </source>
</reference>
<evidence type="ECO:0000313" key="1">
    <source>
        <dbReference type="EMBL" id="SIQ32930.1"/>
    </source>
</evidence>
<accession>A0A1N6RVN5</accession>
<proteinExistence type="predicted"/>
<dbReference type="AlphaFoldDB" id="A0A1N6RVN5"/>
<dbReference type="Proteomes" id="UP000185669">
    <property type="component" value="Unassembled WGS sequence"/>
</dbReference>
<name>A0A1N6RVN5_9FIRM</name>
<sequence length="32" mass="3466">MEKRILGKTGLEISLLGFGGFHLVEIPADRAP</sequence>
<dbReference type="InterPro" id="IPR036812">
    <property type="entry name" value="NAD(P)_OxRdtase_dom_sf"/>
</dbReference>
<evidence type="ECO:0008006" key="3">
    <source>
        <dbReference type="Google" id="ProtNLM"/>
    </source>
</evidence>
<dbReference type="STRING" id="56779.SAMN05421834_103112"/>
<gene>
    <name evidence="1" type="ORF">SAMN05421834_103112</name>
</gene>
<keyword evidence="2" id="KW-1185">Reference proteome</keyword>
<dbReference type="SUPFAM" id="SSF51430">
    <property type="entry name" value="NAD(P)-linked oxidoreductase"/>
    <property type="match status" value="1"/>
</dbReference>
<protein>
    <recommendedName>
        <fullName evidence="3">Aldo/keto reductase</fullName>
    </recommendedName>
</protein>